<sequence>MNDEKREKIHKEFYNEILKVISKYTIIPKDALDGVAYTGQKANERINETDIHISCLFMLHFKSDTGIDSESSIIQNCNISGVENFFKAMTHTKQKIMLVEL</sequence>
<evidence type="ECO:0000313" key="1">
    <source>
        <dbReference type="EMBL" id="GAI80655.1"/>
    </source>
</evidence>
<gene>
    <name evidence="1" type="ORF">S12H4_14237</name>
</gene>
<feature type="non-terminal residue" evidence="1">
    <location>
        <position position="101"/>
    </location>
</feature>
<proteinExistence type="predicted"/>
<accession>X1SZ89</accession>
<dbReference type="AlphaFoldDB" id="X1SZ89"/>
<dbReference type="EMBL" id="BARW01006782">
    <property type="protein sequence ID" value="GAI80655.1"/>
    <property type="molecule type" value="Genomic_DNA"/>
</dbReference>
<comment type="caution">
    <text evidence="1">The sequence shown here is derived from an EMBL/GenBank/DDBJ whole genome shotgun (WGS) entry which is preliminary data.</text>
</comment>
<organism evidence="1">
    <name type="scientific">marine sediment metagenome</name>
    <dbReference type="NCBI Taxonomy" id="412755"/>
    <lineage>
        <taxon>unclassified sequences</taxon>
        <taxon>metagenomes</taxon>
        <taxon>ecological metagenomes</taxon>
    </lineage>
</organism>
<name>X1SZ89_9ZZZZ</name>
<reference evidence="1" key="1">
    <citation type="journal article" date="2014" name="Front. Microbiol.">
        <title>High frequency of phylogenetically diverse reductive dehalogenase-homologous genes in deep subseafloor sedimentary metagenomes.</title>
        <authorList>
            <person name="Kawai M."/>
            <person name="Futagami T."/>
            <person name="Toyoda A."/>
            <person name="Takaki Y."/>
            <person name="Nishi S."/>
            <person name="Hori S."/>
            <person name="Arai W."/>
            <person name="Tsubouchi T."/>
            <person name="Morono Y."/>
            <person name="Uchiyama I."/>
            <person name="Ito T."/>
            <person name="Fujiyama A."/>
            <person name="Inagaki F."/>
            <person name="Takami H."/>
        </authorList>
    </citation>
    <scope>NUCLEOTIDE SEQUENCE</scope>
    <source>
        <strain evidence="1">Expedition CK06-06</strain>
    </source>
</reference>
<protein>
    <submittedName>
        <fullName evidence="1">Uncharacterized protein</fullName>
    </submittedName>
</protein>